<dbReference type="Proteomes" id="UP000307747">
    <property type="component" value="Unassembled WGS sequence"/>
</dbReference>
<dbReference type="RefSeq" id="WP_080706864.1">
    <property type="nucleotide sequence ID" value="NZ_CABIVW010000004.1"/>
</dbReference>
<keyword evidence="1" id="KW-1133">Transmembrane helix</keyword>
<protein>
    <submittedName>
        <fullName evidence="2">FeoB-associated Cys-rich membrane protein</fullName>
    </submittedName>
</protein>
<accession>A0A5R9B1Z4</accession>
<reference evidence="2 3" key="1">
    <citation type="submission" date="2019-05" db="EMBL/GenBank/DDBJ databases">
        <title>The metagenome of a microbial culture collection derived from dairy environment covers the genomic content of the human microbiome.</title>
        <authorList>
            <person name="Roder T."/>
            <person name="Wuthrich D."/>
            <person name="Sattari Z."/>
            <person name="Von Ah U."/>
            <person name="Bar C."/>
            <person name="Ronchi F."/>
            <person name="Macpherson A.J."/>
            <person name="Ganal-Vonarburg S.C."/>
            <person name="Bruggmann R."/>
            <person name="Vergeres G."/>
        </authorList>
    </citation>
    <scope>NUCLEOTIDE SEQUENCE [LARGE SCALE GENOMIC DNA]</scope>
    <source>
        <strain evidence="2 3">FAM 20833</strain>
    </source>
</reference>
<evidence type="ECO:0000313" key="3">
    <source>
        <dbReference type="Proteomes" id="UP000307747"/>
    </source>
</evidence>
<keyword evidence="1" id="KW-0472">Membrane</keyword>
<dbReference type="EMBL" id="VBTJ01000002">
    <property type="protein sequence ID" value="TLP89942.1"/>
    <property type="molecule type" value="Genomic_DNA"/>
</dbReference>
<dbReference type="AlphaFoldDB" id="A0A5R9B1Z4"/>
<proteinExistence type="predicted"/>
<name>A0A5R9B1Z4_STAXY</name>
<keyword evidence="1" id="KW-0812">Transmembrane</keyword>
<feature type="transmembrane region" description="Helical" evidence="1">
    <location>
        <begin position="6"/>
        <end position="25"/>
    </location>
</feature>
<evidence type="ECO:0000256" key="1">
    <source>
        <dbReference type="SAM" id="Phobius"/>
    </source>
</evidence>
<evidence type="ECO:0000313" key="2">
    <source>
        <dbReference type="EMBL" id="TLP89942.1"/>
    </source>
</evidence>
<sequence length="49" mass="5418">MTILINIVVFAAIVSYTVYTLTRFIRKSKSGKCSSCGSKDGCITERKNN</sequence>
<gene>
    <name evidence="2" type="ORF">FEZ53_10875</name>
</gene>
<dbReference type="GeneID" id="45498196"/>
<organism evidence="2 3">
    <name type="scientific">Staphylococcus xylosus</name>
    <dbReference type="NCBI Taxonomy" id="1288"/>
    <lineage>
        <taxon>Bacteria</taxon>
        <taxon>Bacillati</taxon>
        <taxon>Bacillota</taxon>
        <taxon>Bacilli</taxon>
        <taxon>Bacillales</taxon>
        <taxon>Staphylococcaceae</taxon>
        <taxon>Staphylococcus</taxon>
    </lineage>
</organism>
<comment type="caution">
    <text evidence="2">The sequence shown here is derived from an EMBL/GenBank/DDBJ whole genome shotgun (WGS) entry which is preliminary data.</text>
</comment>
<dbReference type="Pfam" id="PF12669">
    <property type="entry name" value="FeoB_associated"/>
    <property type="match status" value="1"/>
</dbReference>